<dbReference type="EMBL" id="PGCJ01000782">
    <property type="protein sequence ID" value="PLW21577.1"/>
    <property type="molecule type" value="Genomic_DNA"/>
</dbReference>
<proteinExistence type="predicted"/>
<evidence type="ECO:0000256" key="2">
    <source>
        <dbReference type="SAM" id="MobiDB-lite"/>
    </source>
</evidence>
<sequence>MAIRKSAGLLEIEKKLLEVEARIAADRKRREIELKAAMDQAACDAEAIKQMKARQKSIQSSTPGTPNLAKPNATPSNPNPTVSAARGTKELPEPALFLLRDLWSHLGYTGESFVEMQMEISRELDRADFARFEREMICNEVIGARSEINMLREERTQLLKRLDLNRENINQLVETEERTYKTLMAERATSENVIRGLETEIRDLKAERQGAQERIASLSNELERAEKARIAAVLYAKGAEDRASAANATALAAVEVANRQRETAPPPPPPPPVNPMVAFWPAADDEALKNKLKERILAVEEEKLAFQLASVKDEREKLIGASPRANNSNSPPNNQKEASPNNPKGNQQNSENNRNNKDGDNNKNKNNNSNNNNKNNKNTNNDNDTDKDSSKKNNKKQSGNNNTNNDNHRARISSIMDLF</sequence>
<dbReference type="OrthoDB" id="2505895at2759"/>
<feature type="compositionally biased region" description="Low complexity" evidence="2">
    <location>
        <begin position="396"/>
        <end position="405"/>
    </location>
</feature>
<dbReference type="Proteomes" id="UP000235388">
    <property type="component" value="Unassembled WGS sequence"/>
</dbReference>
<protein>
    <submittedName>
        <fullName evidence="4">Uncharacterized protein</fullName>
    </submittedName>
</protein>
<keyword evidence="6" id="KW-1185">Reference proteome</keyword>
<feature type="region of interest" description="Disordered" evidence="2">
    <location>
        <begin position="52"/>
        <end position="86"/>
    </location>
</feature>
<dbReference type="EMBL" id="PGCI01000674">
    <property type="protein sequence ID" value="PLW22160.1"/>
    <property type="molecule type" value="Genomic_DNA"/>
</dbReference>
<evidence type="ECO:0000256" key="1">
    <source>
        <dbReference type="SAM" id="Coils"/>
    </source>
</evidence>
<comment type="caution">
    <text evidence="4">The sequence shown here is derived from an EMBL/GenBank/DDBJ whole genome shotgun (WGS) entry which is preliminary data.</text>
</comment>
<keyword evidence="1" id="KW-0175">Coiled coil</keyword>
<evidence type="ECO:0000313" key="5">
    <source>
        <dbReference type="EMBL" id="PLW57926.1"/>
    </source>
</evidence>
<evidence type="ECO:0000313" key="7">
    <source>
        <dbReference type="Proteomes" id="UP000235392"/>
    </source>
</evidence>
<feature type="compositionally biased region" description="Polar residues" evidence="2">
    <location>
        <begin position="56"/>
        <end position="65"/>
    </location>
</feature>
<feature type="region of interest" description="Disordered" evidence="2">
    <location>
        <begin position="320"/>
        <end position="419"/>
    </location>
</feature>
<reference evidence="6 7" key="1">
    <citation type="submission" date="2017-11" db="EMBL/GenBank/DDBJ databases">
        <title>De novo assembly and phasing of dikaryotic genomes from two isolates of Puccinia coronata f. sp. avenae, the causal agent of oat crown rust.</title>
        <authorList>
            <person name="Miller M.E."/>
            <person name="Zhang Y."/>
            <person name="Omidvar V."/>
            <person name="Sperschneider J."/>
            <person name="Schwessinger B."/>
            <person name="Raley C."/>
            <person name="Palmer J.M."/>
            <person name="Garnica D."/>
            <person name="Upadhyaya N."/>
            <person name="Rathjen J."/>
            <person name="Taylor J.M."/>
            <person name="Park R.F."/>
            <person name="Dodds P.N."/>
            <person name="Hirsch C.D."/>
            <person name="Kianian S.F."/>
            <person name="Figueroa M."/>
        </authorList>
    </citation>
    <scope>NUCLEOTIDE SEQUENCE [LARGE SCALE GENOMIC DNA]</scope>
    <source>
        <strain evidence="3">12NC29</strain>
        <strain evidence="4">12SD80</strain>
    </source>
</reference>
<name>A0A2N5T9N8_9BASI</name>
<dbReference type="STRING" id="200324.A0A2N5T9N8"/>
<feature type="compositionally biased region" description="Polar residues" evidence="2">
    <location>
        <begin position="73"/>
        <end position="82"/>
    </location>
</feature>
<feature type="compositionally biased region" description="Basic and acidic residues" evidence="2">
    <location>
        <begin position="354"/>
        <end position="363"/>
    </location>
</feature>
<dbReference type="AlphaFoldDB" id="A0A2N5T9N8"/>
<feature type="coiled-coil region" evidence="1">
    <location>
        <begin position="148"/>
        <end position="228"/>
    </location>
</feature>
<feature type="compositionally biased region" description="Polar residues" evidence="2">
    <location>
        <begin position="335"/>
        <end position="345"/>
    </location>
</feature>
<gene>
    <name evidence="5" type="ORF">PCANC_00999</name>
    <name evidence="3" type="ORF">PCANC_04020</name>
    <name evidence="4" type="ORF">PCASD_12244</name>
</gene>
<dbReference type="Proteomes" id="UP000235392">
    <property type="component" value="Unassembled WGS sequence"/>
</dbReference>
<feature type="compositionally biased region" description="Low complexity" evidence="2">
    <location>
        <begin position="364"/>
        <end position="382"/>
    </location>
</feature>
<dbReference type="EMBL" id="PGCJ01000007">
    <property type="protein sequence ID" value="PLW57926.1"/>
    <property type="molecule type" value="Genomic_DNA"/>
</dbReference>
<accession>A0A2N5T9N8</accession>
<dbReference type="Gene3D" id="1.10.287.1490">
    <property type="match status" value="1"/>
</dbReference>
<evidence type="ECO:0000313" key="3">
    <source>
        <dbReference type="EMBL" id="PLW21577.1"/>
    </source>
</evidence>
<evidence type="ECO:0000313" key="6">
    <source>
        <dbReference type="Proteomes" id="UP000235388"/>
    </source>
</evidence>
<evidence type="ECO:0000313" key="4">
    <source>
        <dbReference type="EMBL" id="PLW22160.1"/>
    </source>
</evidence>
<organism evidence="4 7">
    <name type="scientific">Puccinia coronata f. sp. avenae</name>
    <dbReference type="NCBI Taxonomy" id="200324"/>
    <lineage>
        <taxon>Eukaryota</taxon>
        <taxon>Fungi</taxon>
        <taxon>Dikarya</taxon>
        <taxon>Basidiomycota</taxon>
        <taxon>Pucciniomycotina</taxon>
        <taxon>Pucciniomycetes</taxon>
        <taxon>Pucciniales</taxon>
        <taxon>Pucciniaceae</taxon>
        <taxon>Puccinia</taxon>
    </lineage>
</organism>